<dbReference type="SUPFAM" id="SSF56784">
    <property type="entry name" value="HAD-like"/>
    <property type="match status" value="1"/>
</dbReference>
<dbReference type="Proteomes" id="UP000183063">
    <property type="component" value="Unassembled WGS sequence"/>
</dbReference>
<dbReference type="Proteomes" id="UP000198939">
    <property type="component" value="Unassembled WGS sequence"/>
</dbReference>
<dbReference type="PROSITE" id="PS00154">
    <property type="entry name" value="ATPASE_E1_E2"/>
    <property type="match status" value="1"/>
</dbReference>
<keyword evidence="13" id="KW-0406">Ion transport</keyword>
<organism evidence="17 19">
    <name type="scientific">Rhizobium tibeticum</name>
    <dbReference type="NCBI Taxonomy" id="501024"/>
    <lineage>
        <taxon>Bacteria</taxon>
        <taxon>Pseudomonadati</taxon>
        <taxon>Pseudomonadota</taxon>
        <taxon>Alphaproteobacteria</taxon>
        <taxon>Hyphomicrobiales</taxon>
        <taxon>Rhizobiaceae</taxon>
        <taxon>Rhizobium/Agrobacterium group</taxon>
        <taxon>Rhizobium</taxon>
    </lineage>
</organism>
<dbReference type="InterPro" id="IPR001757">
    <property type="entry name" value="P_typ_ATPase"/>
</dbReference>
<dbReference type="InterPro" id="IPR036412">
    <property type="entry name" value="HAD-like_sf"/>
</dbReference>
<evidence type="ECO:0000256" key="13">
    <source>
        <dbReference type="ARBA" id="ARBA00023065"/>
    </source>
</evidence>
<keyword evidence="20" id="KW-1185">Reference proteome</keyword>
<dbReference type="NCBIfam" id="TIGR01494">
    <property type="entry name" value="ATPase_P-type"/>
    <property type="match status" value="1"/>
</dbReference>
<sequence>MASDLFALTFALVNAVAVLIIACPCAMGLATPTSIMVGTGRAAELGILFRKGEALQSLREADVVALDKTGTLTKGRPELIDLIVRDGYTVHEVLGLIASVEALSEHPIAEAIVAAAKERAISLQPVTEFQATPGFGIEGTVDGREVLVGADRALQKVGIDLLEVIEQAAALGDEGKSPLYAAIDGRLAAIIAVSDPVKETTPAAIKALHALGLKVAMITGDNRRTADAIARQLGIDEVVAEVLPEGKVDAVKRLRSGERKVAFIGDGINDAPALTEADVGLAVGTGTDIAIESADVVLMSGDLNGVPKAIALSKATIKNIKQNLFWAFAYNVSLVPVAAGVLYPINGTLLSPVFAAGAMAMSSVFVLGNALRLRRYQAN</sequence>
<keyword evidence="6 16" id="KW-0479">Metal-binding</keyword>
<dbReference type="GO" id="GO:0012505">
    <property type="term" value="C:endomembrane system"/>
    <property type="evidence" value="ECO:0007669"/>
    <property type="project" value="UniProtKB-SubCell"/>
</dbReference>
<dbReference type="Gene3D" id="3.40.1110.10">
    <property type="entry name" value="Calcium-transporting ATPase, cytoplasmic domain N"/>
    <property type="match status" value="1"/>
</dbReference>
<gene>
    <name evidence="17" type="primary">actP_2</name>
    <name evidence="17" type="ORF">RTCCBAU85039_4146</name>
    <name evidence="18" type="ORF">SAMN05216228_1021139</name>
</gene>
<reference evidence="19" key="2">
    <citation type="submission" date="2016-10" db="EMBL/GenBank/DDBJ databases">
        <authorList>
            <person name="Wibberg D."/>
        </authorList>
    </citation>
    <scope>NUCLEOTIDE SEQUENCE [LARGE SCALE GENOMIC DNA]</scope>
</reference>
<comment type="subcellular location">
    <subcellularLocation>
        <location evidence="16">Cell membrane</location>
    </subcellularLocation>
    <subcellularLocation>
        <location evidence="1">Endomembrane system</location>
        <topology evidence="1">Multi-pass membrane protein</topology>
    </subcellularLocation>
</comment>
<comment type="caution">
    <text evidence="16">Lacks conserved residue(s) required for the propagation of feature annotation.</text>
</comment>
<dbReference type="SFLD" id="SFLDF00027">
    <property type="entry name" value="p-type_atpase"/>
    <property type="match status" value="1"/>
</dbReference>
<dbReference type="GO" id="GO:0055070">
    <property type="term" value="P:copper ion homeostasis"/>
    <property type="evidence" value="ECO:0007669"/>
    <property type="project" value="TreeGrafter"/>
</dbReference>
<dbReference type="GO" id="GO:0043682">
    <property type="term" value="F:P-type divalent copper transporter activity"/>
    <property type="evidence" value="ECO:0007669"/>
    <property type="project" value="TreeGrafter"/>
</dbReference>
<feature type="transmembrane region" description="Helical" evidence="16">
    <location>
        <begin position="6"/>
        <end position="31"/>
    </location>
</feature>
<keyword evidence="8" id="KW-0187">Copper transport</keyword>
<dbReference type="SFLD" id="SFLDS00003">
    <property type="entry name" value="Haloacid_Dehalogenase"/>
    <property type="match status" value="1"/>
</dbReference>
<dbReference type="InterPro" id="IPR044492">
    <property type="entry name" value="P_typ_ATPase_HD_dom"/>
</dbReference>
<keyword evidence="16" id="KW-1003">Cell membrane</keyword>
<evidence type="ECO:0000256" key="9">
    <source>
        <dbReference type="ARBA" id="ARBA00022840"/>
    </source>
</evidence>
<keyword evidence="9 16" id="KW-0067">ATP-binding</keyword>
<keyword evidence="10" id="KW-1278">Translocase</keyword>
<evidence type="ECO:0000256" key="10">
    <source>
        <dbReference type="ARBA" id="ARBA00022967"/>
    </source>
</evidence>
<dbReference type="PRINTS" id="PR00119">
    <property type="entry name" value="CATATPASE"/>
</dbReference>
<evidence type="ECO:0000256" key="7">
    <source>
        <dbReference type="ARBA" id="ARBA00022741"/>
    </source>
</evidence>
<dbReference type="EMBL" id="FNXB01000024">
    <property type="protein sequence ID" value="SEI06651.1"/>
    <property type="molecule type" value="Genomic_DNA"/>
</dbReference>
<dbReference type="EMBL" id="FOCV01000021">
    <property type="protein sequence ID" value="SEO66556.1"/>
    <property type="molecule type" value="Genomic_DNA"/>
</dbReference>
<proteinExistence type="inferred from homology"/>
<dbReference type="GO" id="GO:0005524">
    <property type="term" value="F:ATP binding"/>
    <property type="evidence" value="ECO:0007669"/>
    <property type="project" value="UniProtKB-UniRule"/>
</dbReference>
<comment type="similarity">
    <text evidence="2 16">Belongs to the cation transport ATPase (P-type) (TC 3.A.3) family. Type IB subfamily.</text>
</comment>
<dbReference type="Gene3D" id="3.40.50.1000">
    <property type="entry name" value="HAD superfamily/HAD-like"/>
    <property type="match status" value="1"/>
</dbReference>
<feature type="transmembrane region" description="Helical" evidence="16">
    <location>
        <begin position="324"/>
        <end position="343"/>
    </location>
</feature>
<evidence type="ECO:0000256" key="6">
    <source>
        <dbReference type="ARBA" id="ARBA00022723"/>
    </source>
</evidence>
<evidence type="ECO:0000256" key="5">
    <source>
        <dbReference type="ARBA" id="ARBA00022692"/>
    </source>
</evidence>
<evidence type="ECO:0000256" key="4">
    <source>
        <dbReference type="ARBA" id="ARBA00022448"/>
    </source>
</evidence>
<dbReference type="PANTHER" id="PTHR43520:SF8">
    <property type="entry name" value="P-TYPE CU(+) TRANSPORTER"/>
    <property type="match status" value="1"/>
</dbReference>
<evidence type="ECO:0000313" key="17">
    <source>
        <dbReference type="EMBL" id="SEI06651.1"/>
    </source>
</evidence>
<evidence type="ECO:0000256" key="16">
    <source>
        <dbReference type="RuleBase" id="RU362081"/>
    </source>
</evidence>
<dbReference type="InterPro" id="IPR023299">
    <property type="entry name" value="ATPase_P-typ_cyto_dom_N"/>
</dbReference>
<evidence type="ECO:0000256" key="2">
    <source>
        <dbReference type="ARBA" id="ARBA00006024"/>
    </source>
</evidence>
<protein>
    <recommendedName>
        <fullName evidence="3">P-type Cu(+) transporter</fullName>
        <ecNumber evidence="3">7.2.2.8</ecNumber>
    </recommendedName>
</protein>
<dbReference type="GO" id="GO:0140581">
    <property type="term" value="F:P-type monovalent copper transporter activity"/>
    <property type="evidence" value="ECO:0007669"/>
    <property type="project" value="UniProtKB-EC"/>
</dbReference>
<keyword evidence="14 16" id="KW-0472">Membrane</keyword>
<dbReference type="EC" id="7.2.2.8" evidence="3"/>
<keyword evidence="11 16" id="KW-1133">Transmembrane helix</keyword>
<dbReference type="NCBIfam" id="TIGR01525">
    <property type="entry name" value="ATPase-IB_hvy"/>
    <property type="match status" value="1"/>
</dbReference>
<evidence type="ECO:0000256" key="15">
    <source>
        <dbReference type="ARBA" id="ARBA00049289"/>
    </source>
</evidence>
<evidence type="ECO:0000256" key="12">
    <source>
        <dbReference type="ARBA" id="ARBA00023008"/>
    </source>
</evidence>
<evidence type="ECO:0000256" key="8">
    <source>
        <dbReference type="ARBA" id="ARBA00022796"/>
    </source>
</evidence>
<dbReference type="GO" id="GO:0005507">
    <property type="term" value="F:copper ion binding"/>
    <property type="evidence" value="ECO:0007669"/>
    <property type="project" value="TreeGrafter"/>
</dbReference>
<evidence type="ECO:0000256" key="3">
    <source>
        <dbReference type="ARBA" id="ARBA00012517"/>
    </source>
</evidence>
<dbReference type="PRINTS" id="PR00120">
    <property type="entry name" value="HATPASE"/>
</dbReference>
<reference evidence="17" key="3">
    <citation type="submission" date="2016-10" db="EMBL/GenBank/DDBJ databases">
        <authorList>
            <person name="de Groot N.N."/>
        </authorList>
    </citation>
    <scope>NUCLEOTIDE SEQUENCE [LARGE SCALE GENOMIC DNA]</scope>
    <source>
        <strain evidence="17">CCBAU85039</strain>
    </source>
</reference>
<dbReference type="InterPro" id="IPR027256">
    <property type="entry name" value="P-typ_ATPase_IB"/>
</dbReference>
<comment type="catalytic activity">
    <reaction evidence="15">
        <text>Cu(+)(in) + ATP + H2O = Cu(+)(out) + ADP + phosphate + H(+)</text>
        <dbReference type="Rhea" id="RHEA:25792"/>
        <dbReference type="ChEBI" id="CHEBI:15377"/>
        <dbReference type="ChEBI" id="CHEBI:15378"/>
        <dbReference type="ChEBI" id="CHEBI:30616"/>
        <dbReference type="ChEBI" id="CHEBI:43474"/>
        <dbReference type="ChEBI" id="CHEBI:49552"/>
        <dbReference type="ChEBI" id="CHEBI:456216"/>
        <dbReference type="EC" id="7.2.2.8"/>
    </reaction>
</comment>
<dbReference type="GO" id="GO:0005886">
    <property type="term" value="C:plasma membrane"/>
    <property type="evidence" value="ECO:0007669"/>
    <property type="project" value="UniProtKB-SubCell"/>
</dbReference>
<keyword evidence="5 16" id="KW-0812">Transmembrane</keyword>
<dbReference type="SFLD" id="SFLDG00002">
    <property type="entry name" value="C1.7:_P-type_atpase_like"/>
    <property type="match status" value="1"/>
</dbReference>
<dbReference type="AlphaFoldDB" id="A0A1H8RJM2"/>
<evidence type="ECO:0000256" key="1">
    <source>
        <dbReference type="ARBA" id="ARBA00004127"/>
    </source>
</evidence>
<keyword evidence="4" id="KW-0813">Transport</keyword>
<dbReference type="FunFam" id="3.40.50.1000:FF:000144">
    <property type="entry name" value="copper-transporting ATPase 1 isoform X2"/>
    <property type="match status" value="1"/>
</dbReference>
<keyword evidence="7 16" id="KW-0547">Nucleotide-binding</keyword>
<evidence type="ECO:0000313" key="20">
    <source>
        <dbReference type="Proteomes" id="UP000198939"/>
    </source>
</evidence>
<dbReference type="GO" id="GO:0016887">
    <property type="term" value="F:ATP hydrolysis activity"/>
    <property type="evidence" value="ECO:0007669"/>
    <property type="project" value="InterPro"/>
</dbReference>
<keyword evidence="17" id="KW-0378">Hydrolase</keyword>
<dbReference type="InterPro" id="IPR018303">
    <property type="entry name" value="ATPase_P-typ_P_site"/>
</dbReference>
<evidence type="ECO:0000313" key="19">
    <source>
        <dbReference type="Proteomes" id="UP000183063"/>
    </source>
</evidence>
<accession>A0A1H8RJM2</accession>
<keyword evidence="12" id="KW-0186">Copper</keyword>
<dbReference type="PANTHER" id="PTHR43520">
    <property type="entry name" value="ATP7, ISOFORM B"/>
    <property type="match status" value="1"/>
</dbReference>
<evidence type="ECO:0000313" key="18">
    <source>
        <dbReference type="EMBL" id="SEO66556.1"/>
    </source>
</evidence>
<dbReference type="Pfam" id="PF00702">
    <property type="entry name" value="Hydrolase"/>
    <property type="match status" value="1"/>
</dbReference>
<evidence type="ECO:0000256" key="11">
    <source>
        <dbReference type="ARBA" id="ARBA00022989"/>
    </source>
</evidence>
<dbReference type="InterPro" id="IPR023214">
    <property type="entry name" value="HAD_sf"/>
</dbReference>
<dbReference type="STRING" id="501024.RTCCBAU85039_4146"/>
<evidence type="ECO:0000256" key="14">
    <source>
        <dbReference type="ARBA" id="ARBA00023136"/>
    </source>
</evidence>
<reference evidence="18 20" key="1">
    <citation type="submission" date="2016-10" db="EMBL/GenBank/DDBJ databases">
        <authorList>
            <person name="Varghese N."/>
            <person name="Submissions S."/>
        </authorList>
    </citation>
    <scope>NUCLEOTIDE SEQUENCE [LARGE SCALE GENOMIC DNA]</scope>
    <source>
        <strain evidence="18 20">CGMCC 1.7071</strain>
    </source>
</reference>
<feature type="transmembrane region" description="Helical" evidence="16">
    <location>
        <begin position="349"/>
        <end position="371"/>
    </location>
</feature>
<name>A0A1H8RJM2_9HYPH</name>